<name>A0A3P6RFL9_9BILA</name>
<evidence type="ECO:0000313" key="1">
    <source>
        <dbReference type="EMBL" id="VDK43384.1"/>
    </source>
</evidence>
<organism evidence="1 2">
    <name type="scientific">Gongylonema pulchrum</name>
    <dbReference type="NCBI Taxonomy" id="637853"/>
    <lineage>
        <taxon>Eukaryota</taxon>
        <taxon>Metazoa</taxon>
        <taxon>Ecdysozoa</taxon>
        <taxon>Nematoda</taxon>
        <taxon>Chromadorea</taxon>
        <taxon>Rhabditida</taxon>
        <taxon>Spirurina</taxon>
        <taxon>Spiruromorpha</taxon>
        <taxon>Spiruroidea</taxon>
        <taxon>Gongylonematidae</taxon>
        <taxon>Gongylonema</taxon>
    </lineage>
</organism>
<gene>
    <name evidence="1" type="ORF">GPUH_LOCUS4224</name>
</gene>
<sequence>MADYFRSGKMNPTIWTTERASGKHQHELARPTIVVPIREMIEHAVPSSVLNTLSQFSEPRTEKTVPFASKTFDSIYIHSIDEEFIVCFLCFSARFCCRQLLIAVNVIEGQPNQFRPDLS</sequence>
<evidence type="ECO:0000313" key="2">
    <source>
        <dbReference type="Proteomes" id="UP000271098"/>
    </source>
</evidence>
<protein>
    <submittedName>
        <fullName evidence="1">Uncharacterized protein</fullName>
    </submittedName>
</protein>
<dbReference type="AlphaFoldDB" id="A0A3P6RFL9"/>
<proteinExistence type="predicted"/>
<accession>A0A3P6RFL9</accession>
<keyword evidence="2" id="KW-1185">Reference proteome</keyword>
<dbReference type="Proteomes" id="UP000271098">
    <property type="component" value="Unassembled WGS sequence"/>
</dbReference>
<reference evidence="1 2" key="1">
    <citation type="submission" date="2018-11" db="EMBL/GenBank/DDBJ databases">
        <authorList>
            <consortium name="Pathogen Informatics"/>
        </authorList>
    </citation>
    <scope>NUCLEOTIDE SEQUENCE [LARGE SCALE GENOMIC DNA]</scope>
</reference>
<dbReference type="EMBL" id="UYRT01007777">
    <property type="protein sequence ID" value="VDK43384.1"/>
    <property type="molecule type" value="Genomic_DNA"/>
</dbReference>